<evidence type="ECO:0000313" key="1">
    <source>
        <dbReference type="EMBL" id="ESO01024.1"/>
    </source>
</evidence>
<gene>
    <name evidence="2" type="primary">20205221</name>
    <name evidence="1" type="ORF">HELRODRAFT_175048</name>
</gene>
<dbReference type="InParanoid" id="T1F8S2"/>
<dbReference type="EMBL" id="AMQM01005128">
    <property type="status" value="NOT_ANNOTATED_CDS"/>
    <property type="molecule type" value="Genomic_DNA"/>
</dbReference>
<reference evidence="1 3" key="2">
    <citation type="journal article" date="2013" name="Nature">
        <title>Insights into bilaterian evolution from three spiralian genomes.</title>
        <authorList>
            <person name="Simakov O."/>
            <person name="Marletaz F."/>
            <person name="Cho S.J."/>
            <person name="Edsinger-Gonzales E."/>
            <person name="Havlak P."/>
            <person name="Hellsten U."/>
            <person name="Kuo D.H."/>
            <person name="Larsson T."/>
            <person name="Lv J."/>
            <person name="Arendt D."/>
            <person name="Savage R."/>
            <person name="Osoegawa K."/>
            <person name="de Jong P."/>
            <person name="Grimwood J."/>
            <person name="Chapman J.A."/>
            <person name="Shapiro H."/>
            <person name="Aerts A."/>
            <person name="Otillar R.P."/>
            <person name="Terry A.Y."/>
            <person name="Boore J.L."/>
            <person name="Grigoriev I.V."/>
            <person name="Lindberg D.R."/>
            <person name="Seaver E.C."/>
            <person name="Weisblat D.A."/>
            <person name="Putnam N.H."/>
            <person name="Rokhsar D.S."/>
        </authorList>
    </citation>
    <scope>NUCLEOTIDE SEQUENCE</scope>
</reference>
<protein>
    <submittedName>
        <fullName evidence="1 2">Uncharacterized protein</fullName>
    </submittedName>
</protein>
<accession>T1F8S2</accession>
<organism evidence="2 3">
    <name type="scientific">Helobdella robusta</name>
    <name type="common">Californian leech</name>
    <dbReference type="NCBI Taxonomy" id="6412"/>
    <lineage>
        <taxon>Eukaryota</taxon>
        <taxon>Metazoa</taxon>
        <taxon>Spiralia</taxon>
        <taxon>Lophotrochozoa</taxon>
        <taxon>Annelida</taxon>
        <taxon>Clitellata</taxon>
        <taxon>Hirudinea</taxon>
        <taxon>Rhynchobdellida</taxon>
        <taxon>Glossiphoniidae</taxon>
        <taxon>Helobdella</taxon>
    </lineage>
</organism>
<name>T1F8S2_HELRO</name>
<evidence type="ECO:0000313" key="3">
    <source>
        <dbReference type="Proteomes" id="UP000015101"/>
    </source>
</evidence>
<keyword evidence="3" id="KW-1185">Reference proteome</keyword>
<dbReference type="KEGG" id="hro:HELRODRAFT_175048"/>
<dbReference type="GeneID" id="20205221"/>
<sequence>MQMNLQSLDKLGYTKEFLNKQKRCGRCQRVNSVGAIQGNNKLKDIHQEFDKSAIRILKGVPNNGHHLKKTSWCYDENGTGMKMITMMMTAEKKKSMKNVLNNAMGAFYGESNICHLYFCL</sequence>
<dbReference type="Proteomes" id="UP000015101">
    <property type="component" value="Unassembled WGS sequence"/>
</dbReference>
<evidence type="ECO:0000313" key="2">
    <source>
        <dbReference type="EnsemblMetazoa" id="HelroP175048"/>
    </source>
</evidence>
<dbReference type="EnsemblMetazoa" id="HelroT175048">
    <property type="protein sequence ID" value="HelroP175048"/>
    <property type="gene ID" value="HelroG175048"/>
</dbReference>
<reference evidence="3" key="1">
    <citation type="submission" date="2012-12" db="EMBL/GenBank/DDBJ databases">
        <authorList>
            <person name="Hellsten U."/>
            <person name="Grimwood J."/>
            <person name="Chapman J.A."/>
            <person name="Shapiro H."/>
            <person name="Aerts A."/>
            <person name="Otillar R.P."/>
            <person name="Terry A.Y."/>
            <person name="Boore J.L."/>
            <person name="Simakov O."/>
            <person name="Marletaz F."/>
            <person name="Cho S.-J."/>
            <person name="Edsinger-Gonzales E."/>
            <person name="Havlak P."/>
            <person name="Kuo D.-H."/>
            <person name="Larsson T."/>
            <person name="Lv J."/>
            <person name="Arendt D."/>
            <person name="Savage R."/>
            <person name="Osoegawa K."/>
            <person name="de Jong P."/>
            <person name="Lindberg D.R."/>
            <person name="Seaver E.C."/>
            <person name="Weisblat D.A."/>
            <person name="Putnam N.H."/>
            <person name="Grigoriev I.V."/>
            <person name="Rokhsar D.S."/>
        </authorList>
    </citation>
    <scope>NUCLEOTIDE SEQUENCE</scope>
</reference>
<dbReference type="RefSeq" id="XP_009020736.1">
    <property type="nucleotide sequence ID" value="XM_009022488.1"/>
</dbReference>
<dbReference type="CTD" id="20205221"/>
<dbReference type="EMBL" id="KB096830">
    <property type="protein sequence ID" value="ESO01024.1"/>
    <property type="molecule type" value="Genomic_DNA"/>
</dbReference>
<reference evidence="2" key="3">
    <citation type="submission" date="2015-06" db="UniProtKB">
        <authorList>
            <consortium name="EnsemblMetazoa"/>
        </authorList>
    </citation>
    <scope>IDENTIFICATION</scope>
</reference>
<dbReference type="AlphaFoldDB" id="T1F8S2"/>
<dbReference type="HOGENOM" id="CLU_2052140_0_0_1"/>
<proteinExistence type="predicted"/>